<keyword evidence="1" id="KW-0812">Transmembrane</keyword>
<keyword evidence="1" id="KW-1133">Transmembrane helix</keyword>
<keyword evidence="3" id="KW-1185">Reference proteome</keyword>
<protein>
    <recommendedName>
        <fullName evidence="4">Glycosyltransferase RgtA/B/C/D-like domain-containing protein</fullName>
    </recommendedName>
</protein>
<feature type="transmembrane region" description="Helical" evidence="1">
    <location>
        <begin position="160"/>
        <end position="192"/>
    </location>
</feature>
<comment type="caution">
    <text evidence="2">The sequence shown here is derived from an EMBL/GenBank/DDBJ whole genome shotgun (WGS) entry which is preliminary data.</text>
</comment>
<evidence type="ECO:0000256" key="1">
    <source>
        <dbReference type="SAM" id="Phobius"/>
    </source>
</evidence>
<name>A0A8J2UGT4_9BACT</name>
<evidence type="ECO:0000313" key="3">
    <source>
        <dbReference type="Proteomes" id="UP000607559"/>
    </source>
</evidence>
<evidence type="ECO:0000313" key="2">
    <source>
        <dbReference type="EMBL" id="GGB14997.1"/>
    </source>
</evidence>
<keyword evidence="1" id="KW-0472">Membrane</keyword>
<reference evidence="2" key="2">
    <citation type="submission" date="2020-09" db="EMBL/GenBank/DDBJ databases">
        <authorList>
            <person name="Sun Q."/>
            <person name="Zhou Y."/>
        </authorList>
    </citation>
    <scope>NUCLEOTIDE SEQUENCE</scope>
    <source>
        <strain evidence="2">CGMCC 1.15448</strain>
    </source>
</reference>
<sequence length="517" mass="59889">MNTQTPHTRTLWPAIAEPRRTILLLSAASLLLSLLYCPPVDLFYDDTEIFRYFGRLIVAGGVPYRDVFDHKPPLIFFFCTAGPWGLWLLNTALVLTATLLFLRLCRRCSLPWPWLPPLFFNLLIRNYMICIGITMTRAYTAIFLLLFFCLMLDDNRRYRHYWLGLLAAATFFMQQDGLIVLLPLLLYAFLPAPNRAPTTLIRTAWFPALAGAATITLPLLGYFAAHHALTQLWQDAFVFNFRWYMSKPTPGEHFRVVKQALQDTDLQMPFILATVLGACALLYKHKKKRLLVAALATLILSFAAEGLSGMLEYGHAFWYYFLPLSVSLPILVFVVWAYTEESWLREKKSQLLYGFLLCCMPLYDAGQHATHLANNHSGWVTDLPEYRYLRQHRPTDRQLYAFGDNNWVRAYNEFGIFSPCHWIYHHFWGWYPGWDPGHKQLSRIETDLLHYHTKYLIYNPAINYFKDASARTEWESFLAKYYRLQLLSGSTPSHLWISLTDSSPAQPAPQTPDLPAK</sequence>
<gene>
    <name evidence="2" type="ORF">GCM10011511_43430</name>
</gene>
<proteinExistence type="predicted"/>
<evidence type="ECO:0008006" key="4">
    <source>
        <dbReference type="Google" id="ProtNLM"/>
    </source>
</evidence>
<feature type="transmembrane region" description="Helical" evidence="1">
    <location>
        <begin position="204"/>
        <end position="225"/>
    </location>
</feature>
<dbReference type="RefSeq" id="WP_188935755.1">
    <property type="nucleotide sequence ID" value="NZ_BMJC01000005.1"/>
</dbReference>
<feature type="transmembrane region" description="Helical" evidence="1">
    <location>
        <begin position="317"/>
        <end position="338"/>
    </location>
</feature>
<feature type="transmembrane region" description="Helical" evidence="1">
    <location>
        <begin position="84"/>
        <end position="105"/>
    </location>
</feature>
<dbReference type="EMBL" id="BMJC01000005">
    <property type="protein sequence ID" value="GGB14997.1"/>
    <property type="molecule type" value="Genomic_DNA"/>
</dbReference>
<feature type="transmembrane region" description="Helical" evidence="1">
    <location>
        <begin position="21"/>
        <end position="44"/>
    </location>
</feature>
<dbReference type="Proteomes" id="UP000607559">
    <property type="component" value="Unassembled WGS sequence"/>
</dbReference>
<feature type="transmembrane region" description="Helical" evidence="1">
    <location>
        <begin position="126"/>
        <end position="148"/>
    </location>
</feature>
<dbReference type="AlphaFoldDB" id="A0A8J2UGT4"/>
<organism evidence="2 3">
    <name type="scientific">Puia dinghuensis</name>
    <dbReference type="NCBI Taxonomy" id="1792502"/>
    <lineage>
        <taxon>Bacteria</taxon>
        <taxon>Pseudomonadati</taxon>
        <taxon>Bacteroidota</taxon>
        <taxon>Chitinophagia</taxon>
        <taxon>Chitinophagales</taxon>
        <taxon>Chitinophagaceae</taxon>
        <taxon>Puia</taxon>
    </lineage>
</organism>
<reference evidence="2" key="1">
    <citation type="journal article" date="2014" name="Int. J. Syst. Evol. Microbiol.">
        <title>Complete genome sequence of Corynebacterium casei LMG S-19264T (=DSM 44701T), isolated from a smear-ripened cheese.</title>
        <authorList>
            <consortium name="US DOE Joint Genome Institute (JGI-PGF)"/>
            <person name="Walter F."/>
            <person name="Albersmeier A."/>
            <person name="Kalinowski J."/>
            <person name="Ruckert C."/>
        </authorList>
    </citation>
    <scope>NUCLEOTIDE SEQUENCE</scope>
    <source>
        <strain evidence="2">CGMCC 1.15448</strain>
    </source>
</reference>
<accession>A0A8J2UGT4</accession>
<feature type="transmembrane region" description="Helical" evidence="1">
    <location>
        <begin position="266"/>
        <end position="283"/>
    </location>
</feature>
<feature type="transmembrane region" description="Helical" evidence="1">
    <location>
        <begin position="290"/>
        <end position="311"/>
    </location>
</feature>